<dbReference type="STRING" id="5601.A0A0D2FVF8"/>
<evidence type="ECO:0000313" key="2">
    <source>
        <dbReference type="EMBL" id="KIW70475.1"/>
    </source>
</evidence>
<proteinExistence type="predicted"/>
<dbReference type="InterPro" id="IPR003140">
    <property type="entry name" value="PLipase/COase/thioEstase"/>
</dbReference>
<name>A0A0D2FVF8_9EURO</name>
<reference evidence="2 3" key="1">
    <citation type="submission" date="2015-01" db="EMBL/GenBank/DDBJ databases">
        <title>The Genome Sequence of Capronia semiimmersa CBS27337.</title>
        <authorList>
            <consortium name="The Broad Institute Genomics Platform"/>
            <person name="Cuomo C."/>
            <person name="de Hoog S."/>
            <person name="Gorbushina A."/>
            <person name="Stielow B."/>
            <person name="Teixiera M."/>
            <person name="Abouelleil A."/>
            <person name="Chapman S.B."/>
            <person name="Priest M."/>
            <person name="Young S.K."/>
            <person name="Wortman J."/>
            <person name="Nusbaum C."/>
            <person name="Birren B."/>
        </authorList>
    </citation>
    <scope>NUCLEOTIDE SEQUENCE [LARGE SCALE GENOMIC DNA]</scope>
    <source>
        <strain evidence="2 3">CBS 27337</strain>
    </source>
</reference>
<dbReference type="GO" id="GO:0016787">
    <property type="term" value="F:hydrolase activity"/>
    <property type="evidence" value="ECO:0007669"/>
    <property type="project" value="InterPro"/>
</dbReference>
<dbReference type="HOGENOM" id="CLU_2061207_0_0_1"/>
<gene>
    <name evidence="2" type="ORF">PV04_02742</name>
</gene>
<dbReference type="Proteomes" id="UP000054266">
    <property type="component" value="Unassembled WGS sequence"/>
</dbReference>
<dbReference type="Gene3D" id="3.40.50.1820">
    <property type="entry name" value="alpha/beta hydrolase"/>
    <property type="match status" value="1"/>
</dbReference>
<dbReference type="EMBL" id="KN846957">
    <property type="protein sequence ID" value="KIW70475.1"/>
    <property type="molecule type" value="Genomic_DNA"/>
</dbReference>
<keyword evidence="3" id="KW-1185">Reference proteome</keyword>
<dbReference type="SUPFAM" id="SSF53474">
    <property type="entry name" value="alpha/beta-Hydrolases"/>
    <property type="match status" value="1"/>
</dbReference>
<evidence type="ECO:0000313" key="3">
    <source>
        <dbReference type="Proteomes" id="UP000054266"/>
    </source>
</evidence>
<dbReference type="InterPro" id="IPR029058">
    <property type="entry name" value="AB_hydrolase_fold"/>
</dbReference>
<organism evidence="2 3">
    <name type="scientific">Phialophora macrospora</name>
    <dbReference type="NCBI Taxonomy" id="1851006"/>
    <lineage>
        <taxon>Eukaryota</taxon>
        <taxon>Fungi</taxon>
        <taxon>Dikarya</taxon>
        <taxon>Ascomycota</taxon>
        <taxon>Pezizomycotina</taxon>
        <taxon>Eurotiomycetes</taxon>
        <taxon>Chaetothyriomycetidae</taxon>
        <taxon>Chaetothyriales</taxon>
        <taxon>Herpotrichiellaceae</taxon>
        <taxon>Phialophora</taxon>
    </lineage>
</organism>
<dbReference type="Pfam" id="PF02230">
    <property type="entry name" value="Abhydrolase_2"/>
    <property type="match status" value="1"/>
</dbReference>
<protein>
    <recommendedName>
        <fullName evidence="1">Phospholipase/carboxylesterase/thioesterase domain-containing protein</fullName>
    </recommendedName>
</protein>
<evidence type="ECO:0000259" key="1">
    <source>
        <dbReference type="Pfam" id="PF02230"/>
    </source>
</evidence>
<dbReference type="AlphaFoldDB" id="A0A0D2FVF8"/>
<accession>A0A0D2FVF8</accession>
<feature type="domain" description="Phospholipase/carboxylesterase/thioesterase" evidence="1">
    <location>
        <begin position="49"/>
        <end position="113"/>
    </location>
</feature>
<sequence length="119" mass="13506">MDGSEAILETIDYITALFIDDTGIPKSTWSRLVWKFKHGREHVSRPEAHLSHRPETAIVGIHGAEDPKIKCSLGKEAADTLQMLGMDVTWRCYPELGHWYKIPEEIDDIAEYLTGKLTI</sequence>